<evidence type="ECO:0000313" key="9">
    <source>
        <dbReference type="Proteomes" id="UP000305546"/>
    </source>
</evidence>
<dbReference type="Gene3D" id="1.10.10.10">
    <property type="entry name" value="Winged helix-like DNA-binding domain superfamily/Winged helix DNA-binding domain"/>
    <property type="match status" value="1"/>
</dbReference>
<proteinExistence type="inferred from homology"/>
<sequence length="183" mass="20299">MTEFDFGELLGRAAGGDETAWRVLVRALSALVLGIARSYRLGEADALDVCQNTWLKLAQVSGGLRDPARLPAWLATTARRQALHTLTASRREVPCVDQDPAEPERSAEHALLDAERDRVLWQAVERLPDRHRELIHLLAGDARLTHAELAVKLGIPPGSIGPLRRRALDRLRRALETQGYDHA</sequence>
<dbReference type="RefSeq" id="WP_139095293.1">
    <property type="nucleotide sequence ID" value="NZ_VDFW01000003.1"/>
</dbReference>
<dbReference type="NCBIfam" id="TIGR02937">
    <property type="entry name" value="sigma70-ECF"/>
    <property type="match status" value="1"/>
</dbReference>
<dbReference type="GO" id="GO:0006352">
    <property type="term" value="P:DNA-templated transcription initiation"/>
    <property type="evidence" value="ECO:0007669"/>
    <property type="project" value="InterPro"/>
</dbReference>
<keyword evidence="5" id="KW-0804">Transcription</keyword>
<evidence type="ECO:0000256" key="4">
    <source>
        <dbReference type="ARBA" id="ARBA00023125"/>
    </source>
</evidence>
<dbReference type="GO" id="GO:0003677">
    <property type="term" value="F:DNA binding"/>
    <property type="evidence" value="ECO:0007669"/>
    <property type="project" value="UniProtKB-KW"/>
</dbReference>
<evidence type="ECO:0000259" key="7">
    <source>
        <dbReference type="Pfam" id="PF04545"/>
    </source>
</evidence>
<dbReference type="Gene3D" id="1.10.1740.10">
    <property type="match status" value="1"/>
</dbReference>
<accession>A0A5C4M5I2</accession>
<gene>
    <name evidence="8" type="ORF">FG385_04365</name>
</gene>
<dbReference type="Proteomes" id="UP000305546">
    <property type="component" value="Unassembled WGS sequence"/>
</dbReference>
<evidence type="ECO:0000313" key="8">
    <source>
        <dbReference type="EMBL" id="TNC28515.1"/>
    </source>
</evidence>
<comment type="similarity">
    <text evidence="1">Belongs to the sigma-70 factor family. ECF subfamily.</text>
</comment>
<dbReference type="InterPro" id="IPR039425">
    <property type="entry name" value="RNA_pol_sigma-70-like"/>
</dbReference>
<dbReference type="InterPro" id="IPR013325">
    <property type="entry name" value="RNA_pol_sigma_r2"/>
</dbReference>
<dbReference type="PANTHER" id="PTHR43133">
    <property type="entry name" value="RNA POLYMERASE ECF-TYPE SIGMA FACTO"/>
    <property type="match status" value="1"/>
</dbReference>
<dbReference type="InterPro" id="IPR014284">
    <property type="entry name" value="RNA_pol_sigma-70_dom"/>
</dbReference>
<dbReference type="SUPFAM" id="SSF88946">
    <property type="entry name" value="Sigma2 domain of RNA polymerase sigma factors"/>
    <property type="match status" value="1"/>
</dbReference>
<evidence type="ECO:0000256" key="3">
    <source>
        <dbReference type="ARBA" id="ARBA00023082"/>
    </source>
</evidence>
<comment type="caution">
    <text evidence="8">The sequence shown here is derived from an EMBL/GenBank/DDBJ whole genome shotgun (WGS) entry which is preliminary data.</text>
</comment>
<keyword evidence="3" id="KW-0731">Sigma factor</keyword>
<organism evidence="8 9">
    <name type="scientific">Amycolatopsis alkalitolerans</name>
    <dbReference type="NCBI Taxonomy" id="2547244"/>
    <lineage>
        <taxon>Bacteria</taxon>
        <taxon>Bacillati</taxon>
        <taxon>Actinomycetota</taxon>
        <taxon>Actinomycetes</taxon>
        <taxon>Pseudonocardiales</taxon>
        <taxon>Pseudonocardiaceae</taxon>
        <taxon>Amycolatopsis</taxon>
    </lineage>
</organism>
<evidence type="ECO:0000256" key="2">
    <source>
        <dbReference type="ARBA" id="ARBA00023015"/>
    </source>
</evidence>
<dbReference type="AlphaFoldDB" id="A0A5C4M5I2"/>
<dbReference type="GO" id="GO:0016987">
    <property type="term" value="F:sigma factor activity"/>
    <property type="evidence" value="ECO:0007669"/>
    <property type="project" value="UniProtKB-KW"/>
</dbReference>
<feature type="domain" description="RNA polymerase sigma-70 region 4" evidence="7">
    <location>
        <begin position="124"/>
        <end position="172"/>
    </location>
</feature>
<dbReference type="EMBL" id="VDFW01000003">
    <property type="protein sequence ID" value="TNC28515.1"/>
    <property type="molecule type" value="Genomic_DNA"/>
</dbReference>
<keyword evidence="2" id="KW-0805">Transcription regulation</keyword>
<keyword evidence="9" id="KW-1185">Reference proteome</keyword>
<dbReference type="PANTHER" id="PTHR43133:SF8">
    <property type="entry name" value="RNA POLYMERASE SIGMA FACTOR HI_1459-RELATED"/>
    <property type="match status" value="1"/>
</dbReference>
<protein>
    <submittedName>
        <fullName evidence="8">Sigma-70 family RNA polymerase sigma factor</fullName>
    </submittedName>
</protein>
<evidence type="ECO:0000259" key="6">
    <source>
        <dbReference type="Pfam" id="PF04542"/>
    </source>
</evidence>
<dbReference type="InterPro" id="IPR036388">
    <property type="entry name" value="WH-like_DNA-bd_sf"/>
</dbReference>
<name>A0A5C4M5I2_9PSEU</name>
<dbReference type="InterPro" id="IPR013324">
    <property type="entry name" value="RNA_pol_sigma_r3/r4-like"/>
</dbReference>
<dbReference type="Pfam" id="PF04542">
    <property type="entry name" value="Sigma70_r2"/>
    <property type="match status" value="1"/>
</dbReference>
<keyword evidence="4" id="KW-0238">DNA-binding</keyword>
<dbReference type="OrthoDB" id="265863at2"/>
<dbReference type="InterPro" id="IPR007630">
    <property type="entry name" value="RNA_pol_sigma70_r4"/>
</dbReference>
<dbReference type="InterPro" id="IPR007627">
    <property type="entry name" value="RNA_pol_sigma70_r2"/>
</dbReference>
<feature type="domain" description="RNA polymerase sigma-70 region 2" evidence="6">
    <location>
        <begin position="24"/>
        <end position="91"/>
    </location>
</feature>
<reference evidence="8 9" key="1">
    <citation type="submission" date="2019-06" db="EMBL/GenBank/DDBJ databases">
        <title>Amycolatopsis alkalitolerans sp. nov., isolated from Gastrodia elata Blume.</title>
        <authorList>
            <person name="Narsing Rao M.P."/>
            <person name="Li W.J."/>
        </authorList>
    </citation>
    <scope>NUCLEOTIDE SEQUENCE [LARGE SCALE GENOMIC DNA]</scope>
    <source>
        <strain evidence="8 9">SYSUP0005</strain>
    </source>
</reference>
<dbReference type="SUPFAM" id="SSF88659">
    <property type="entry name" value="Sigma3 and sigma4 domains of RNA polymerase sigma factors"/>
    <property type="match status" value="1"/>
</dbReference>
<evidence type="ECO:0000256" key="5">
    <source>
        <dbReference type="ARBA" id="ARBA00023163"/>
    </source>
</evidence>
<dbReference type="Pfam" id="PF04545">
    <property type="entry name" value="Sigma70_r4"/>
    <property type="match status" value="1"/>
</dbReference>
<evidence type="ECO:0000256" key="1">
    <source>
        <dbReference type="ARBA" id="ARBA00010641"/>
    </source>
</evidence>